<dbReference type="Pfam" id="PF14310">
    <property type="entry name" value="Fn3-like"/>
    <property type="match status" value="1"/>
</dbReference>
<evidence type="ECO:0000313" key="2">
    <source>
        <dbReference type="EMBL" id="NLS09730.1"/>
    </source>
</evidence>
<proteinExistence type="predicted"/>
<dbReference type="SMART" id="SM01217">
    <property type="entry name" value="Fn3_like"/>
    <property type="match status" value="1"/>
</dbReference>
<accession>A0A7X8YDR2</accession>
<dbReference type="Proteomes" id="UP000523139">
    <property type="component" value="Unassembled WGS sequence"/>
</dbReference>
<name>A0A7X8YDR2_9MICC</name>
<dbReference type="InterPro" id="IPR013783">
    <property type="entry name" value="Ig-like_fold"/>
</dbReference>
<dbReference type="GO" id="GO:0005975">
    <property type="term" value="P:carbohydrate metabolic process"/>
    <property type="evidence" value="ECO:0007669"/>
    <property type="project" value="UniProtKB-ARBA"/>
</dbReference>
<keyword evidence="3" id="KW-1185">Reference proteome</keyword>
<reference evidence="2 3" key="1">
    <citation type="submission" date="2020-04" db="EMBL/GenBank/DDBJ databases">
        <title>Nesterenkonia sp. nov., isolated from marine sediment.</title>
        <authorList>
            <person name="Zhang G."/>
        </authorList>
    </citation>
    <scope>NUCLEOTIDE SEQUENCE [LARGE SCALE GENOMIC DNA]</scope>
    <source>
        <strain evidence="2 3">MY13</strain>
    </source>
</reference>
<evidence type="ECO:0000259" key="1">
    <source>
        <dbReference type="SMART" id="SM01217"/>
    </source>
</evidence>
<protein>
    <recommendedName>
        <fullName evidence="1">Fibronectin type III-like domain-containing protein</fullName>
    </recommendedName>
</protein>
<gene>
    <name evidence="2" type="ORF">HGQ17_06860</name>
</gene>
<dbReference type="InterPro" id="IPR026891">
    <property type="entry name" value="Fn3-like"/>
</dbReference>
<dbReference type="Gene3D" id="2.60.40.10">
    <property type="entry name" value="Immunoglobulins"/>
    <property type="match status" value="1"/>
</dbReference>
<evidence type="ECO:0000313" key="3">
    <source>
        <dbReference type="Proteomes" id="UP000523139"/>
    </source>
</evidence>
<sequence>MRSCSYTRVELAPGESKRVTFEVNADRFSFTGLDYTRIVEPGLIDLWIGPSAGDLPLGAEVTLTGQLRRIPGSRVMTTPARVS</sequence>
<comment type="caution">
    <text evidence="2">The sequence shown here is derived from an EMBL/GenBank/DDBJ whole genome shotgun (WGS) entry which is preliminary data.</text>
</comment>
<dbReference type="EMBL" id="JABAHY010000005">
    <property type="protein sequence ID" value="NLS09730.1"/>
    <property type="molecule type" value="Genomic_DNA"/>
</dbReference>
<dbReference type="AlphaFoldDB" id="A0A7X8YDR2"/>
<feature type="domain" description="Fibronectin type III-like" evidence="1">
    <location>
        <begin position="2"/>
        <end position="52"/>
    </location>
</feature>
<organism evidence="2 3">
    <name type="scientific">Nesterenkonia sedimenti</name>
    <dbReference type="NCBI Taxonomy" id="1463632"/>
    <lineage>
        <taxon>Bacteria</taxon>
        <taxon>Bacillati</taxon>
        <taxon>Actinomycetota</taxon>
        <taxon>Actinomycetes</taxon>
        <taxon>Micrococcales</taxon>
        <taxon>Micrococcaceae</taxon>
        <taxon>Nesterenkonia</taxon>
    </lineage>
</organism>
<dbReference type="RefSeq" id="WP_168887227.1">
    <property type="nucleotide sequence ID" value="NZ_JABAHY010000005.1"/>
</dbReference>